<keyword evidence="3" id="KW-1133">Transmembrane helix</keyword>
<keyword evidence="3" id="KW-0812">Transmembrane</keyword>
<feature type="domain" description="TANGO6 N-terminal" evidence="5">
    <location>
        <begin position="107"/>
        <end position="271"/>
    </location>
</feature>
<evidence type="ECO:0000259" key="5">
    <source>
        <dbReference type="Pfam" id="PF25267"/>
    </source>
</evidence>
<feature type="transmembrane region" description="Helical" evidence="3">
    <location>
        <begin position="1345"/>
        <end position="1368"/>
    </location>
</feature>
<feature type="compositionally biased region" description="Low complexity" evidence="2">
    <location>
        <begin position="1497"/>
        <end position="1519"/>
    </location>
</feature>
<feature type="region of interest" description="Disordered" evidence="2">
    <location>
        <begin position="1478"/>
        <end position="1551"/>
    </location>
</feature>
<dbReference type="GO" id="GO:0009306">
    <property type="term" value="P:protein secretion"/>
    <property type="evidence" value="ECO:0007669"/>
    <property type="project" value="TreeGrafter"/>
</dbReference>
<dbReference type="InterPro" id="IPR016187">
    <property type="entry name" value="CTDL_fold"/>
</dbReference>
<proteinExistence type="inferred from homology"/>
<dbReference type="InterPro" id="IPR016024">
    <property type="entry name" value="ARM-type_fold"/>
</dbReference>
<dbReference type="Pfam" id="PF10363">
    <property type="entry name" value="RTP1_C1"/>
    <property type="match status" value="1"/>
</dbReference>
<dbReference type="SUPFAM" id="SSF48371">
    <property type="entry name" value="ARM repeat"/>
    <property type="match status" value="1"/>
</dbReference>
<dbReference type="WBParaSite" id="maker-uti_cns_0009436-snap-gene-0.7-mRNA-1">
    <property type="protein sequence ID" value="maker-uti_cns_0009436-snap-gene-0.7-mRNA-1"/>
    <property type="gene ID" value="maker-uti_cns_0009436-snap-gene-0.7"/>
</dbReference>
<dbReference type="Gene3D" id="1.25.10.10">
    <property type="entry name" value="Leucine-rich Repeat Variant"/>
    <property type="match status" value="1"/>
</dbReference>
<evidence type="ECO:0000313" key="6">
    <source>
        <dbReference type="Proteomes" id="UP000095280"/>
    </source>
</evidence>
<protein>
    <submittedName>
        <fullName evidence="7">RTP1_C1 domain-containing protein</fullName>
    </submittedName>
</protein>
<dbReference type="InterPro" id="IPR016186">
    <property type="entry name" value="C-type_lectin-like/link_sf"/>
</dbReference>
<comment type="similarity">
    <text evidence="1">Belongs to the Tango6 family.</text>
</comment>
<evidence type="ECO:0000256" key="2">
    <source>
        <dbReference type="SAM" id="MobiDB-lite"/>
    </source>
</evidence>
<dbReference type="Gene3D" id="3.10.100.10">
    <property type="entry name" value="Mannose-Binding Protein A, subunit A"/>
    <property type="match status" value="1"/>
</dbReference>
<dbReference type="PANTHER" id="PTHR20959">
    <property type="entry name" value="TRANSPORT AND GOLGI ORGANIZATION PROTEIN 6 FAMILY MEMBER"/>
    <property type="match status" value="1"/>
</dbReference>
<keyword evidence="3" id="KW-0472">Membrane</keyword>
<evidence type="ECO:0000256" key="1">
    <source>
        <dbReference type="ARBA" id="ARBA00005724"/>
    </source>
</evidence>
<organism evidence="6 7">
    <name type="scientific">Macrostomum lignano</name>
    <dbReference type="NCBI Taxonomy" id="282301"/>
    <lineage>
        <taxon>Eukaryota</taxon>
        <taxon>Metazoa</taxon>
        <taxon>Spiralia</taxon>
        <taxon>Lophotrochozoa</taxon>
        <taxon>Platyhelminthes</taxon>
        <taxon>Rhabditophora</taxon>
        <taxon>Macrostomorpha</taxon>
        <taxon>Macrostomida</taxon>
        <taxon>Macrostomidae</taxon>
        <taxon>Macrostomum</taxon>
    </lineage>
</organism>
<dbReference type="InterPro" id="IPR019451">
    <property type="entry name" value="Rtp1_C1"/>
</dbReference>
<sequence>IFQSENLSAARSALHQLLRWSTGEQADAGSCSSGGGSSHSQLDLAVAAKTEAFLAEASARAGTISPSAWTAAVAEAAAEPLLYWRYLRAVAAGIDWLAEAAQEPGNVDKVAIGDVSLAQAGLEFLAGLGIRPCLAPGVGPPLSDRLASGPAGADLLRVRPPSDASERRRRLAWLTETLGRWTEGDGAVAVAAGRFLADRLAVLLQLSFGPEAAAPDGLAERTAARRRLHGLLSRLPCATAMRELLCLHRRAGLPDSAAKWLVRAASHLLSEQLLQRPDGVLGLLGAVFDDAAAAGAGDSRHSVSEKVTSVTGLLSACPAKFSDSLAKQLFQVYRRLGPADKRLQSACCHVIVCWCGGANSLAAATLDQLLRDCVLADFNCLAARRPATAAANADASKLAVSNDDVTTSSRSFDSKDDVITSSKPDDSKDDVITSSKPDDSIDGVITSSKSADSKNDVTTSLKSVDSKDDVISPKRHAASNNDVIDSAEPIDPEDDVIRSSCHAGSAPEDVVNLAEPLSRLSILLSCLGTGLLHRLLSEPVNGGHLPGVEFSLPDSILVRPRRVQLPDVGDPALRLTAADVVLALLDSTSDSFGRPGLSGRLFGRLLKDLADSFSTNGGCMGLGQLSALVRLCQEPRLAERVFSTAQPADLASLCQSLLRHTMLPSAASSAELDEQRRESLELALSIVSAVTLGLHSAGGNAEVAALTPTLLEAAGRADLPEATRQLARSLAVRTATLGRVSVGDDIDEACRTRPTAVSDLLLSGSALLNPGYEEKTEKEVEDEEGEAPAAYRAVFADIQSGEPPRMGAGILALTQQLRAGAPRGPRLADACARLLQMCADHPDSYVHLPAAEALAVLACQLPDRLLPLLAGLFGPGDGPGGAGGRRRSTELRLRIGESMVRCSRYLNELLPSQTSRIVGPLLLGARDPEPQLRASAVSCLAELCGRQRWWCLDRPSVGLQEILGCACSLLRSDPDPLPRRAAAHLLCQLVRACDRLSLAGLPAACLSELHRALRLAESVERDEAALVQVRLALEELDACVRDALFPAPSADRMQKRIWVLDAPGDTPRSIRPGESLQLRLSIGGAGGSRSCHSLLVGSATGASRWHFYVRLIGQLRHQSSVLILRTRQLGGSQVAMVTHKNQGLYRAFAVQYWSIYASLSSPSLAGSSDEVLLDIELVTKCPRNWFYSNGSCYGAASVENSFASFDEAVTGCRHVGANLAMDFGSVSELRSGLSASGWPPDQPVWIGAAASKYSVYFLSAKELGLPLVVEESRDFSHGISMNCSRWSCRCVFVAKGEYFLADCDKKLPYLCSGCADCLVRPVYDLDGLDDLLDGSLVSDDEKVCSGFSCGLLIFGCLFGAVLFGLFFARDNDCPTSRPASRLRTCLSRLRSRLRRCLRFTRSRAASGVRDGGTPDLEDVANSQTESVATATVATDPGNIDVAVDDSADGGPPSYDVAAAVSEILNSIDSDSVVMETNAAESGTGAELYAPPDDDEGPPSYAEAAAAATPSPSALTAASADSVEDSPNQPEPPPSYAAALAAFGDDGGASEA</sequence>
<name>A0A1I8I1L8_9PLAT</name>
<evidence type="ECO:0000259" key="4">
    <source>
        <dbReference type="Pfam" id="PF10363"/>
    </source>
</evidence>
<reference evidence="7" key="1">
    <citation type="submission" date="2016-11" db="UniProtKB">
        <authorList>
            <consortium name="WormBaseParasite"/>
        </authorList>
    </citation>
    <scope>IDENTIFICATION</scope>
</reference>
<dbReference type="Proteomes" id="UP000095280">
    <property type="component" value="Unplaced"/>
</dbReference>
<dbReference type="InterPro" id="IPR057347">
    <property type="entry name" value="TANGO6_N"/>
</dbReference>
<feature type="domain" description="RNA polymerase II assembly factor Rtp1 C-terminal" evidence="4">
    <location>
        <begin position="792"/>
        <end position="909"/>
    </location>
</feature>
<dbReference type="PANTHER" id="PTHR20959:SF1">
    <property type="entry name" value="TRANSPORT AND GOLGI ORGANIZATION PROTEIN 6 HOMOLOG"/>
    <property type="match status" value="1"/>
</dbReference>
<dbReference type="InterPro" id="IPR039600">
    <property type="entry name" value="TANGO6/Rtp1"/>
</dbReference>
<dbReference type="InterPro" id="IPR011989">
    <property type="entry name" value="ARM-like"/>
</dbReference>
<feature type="compositionally biased region" description="Basic and acidic residues" evidence="2">
    <location>
        <begin position="412"/>
        <end position="439"/>
    </location>
</feature>
<dbReference type="SUPFAM" id="SSF56436">
    <property type="entry name" value="C-type lectin-like"/>
    <property type="match status" value="1"/>
</dbReference>
<keyword evidence="6" id="KW-1185">Reference proteome</keyword>
<feature type="compositionally biased region" description="Polar residues" evidence="2">
    <location>
        <begin position="445"/>
        <end position="463"/>
    </location>
</feature>
<dbReference type="Pfam" id="PF25267">
    <property type="entry name" value="TANGO6_N"/>
    <property type="match status" value="1"/>
</dbReference>
<accession>A0A1I8I1L8</accession>
<feature type="region of interest" description="Disordered" evidence="2">
    <location>
        <begin position="405"/>
        <end position="488"/>
    </location>
</feature>
<evidence type="ECO:0000313" key="7">
    <source>
        <dbReference type="WBParaSite" id="maker-uti_cns_0009436-snap-gene-0.7-mRNA-1"/>
    </source>
</evidence>
<evidence type="ECO:0000256" key="3">
    <source>
        <dbReference type="SAM" id="Phobius"/>
    </source>
</evidence>